<proteinExistence type="predicted"/>
<gene>
    <name evidence="1" type="ORF">HPB50_003337</name>
</gene>
<evidence type="ECO:0000313" key="2">
    <source>
        <dbReference type="Proteomes" id="UP000821845"/>
    </source>
</evidence>
<keyword evidence="2" id="KW-1185">Reference proteome</keyword>
<sequence>MLGFRPHVSAQDAFLMIHDEVLDPPRNNEARIAVALDIKQAFDMVSHNTILEGLEDIGCGRQVFQCVLSFLRHRKATIGLGNTRSDSFAMPNRGTAQGLILSPLLFNVGMRRLALELEQIRDFKCTINADDITLWVRRGDRQDLLQEATDNVANFTKHAGMTCAPEKSEFTTGRNKRRKKVGIQGIDLHLEGYAIREVTQESAWLIYSRERQRRCHN</sequence>
<organism evidence="1 2">
    <name type="scientific">Hyalomma asiaticum</name>
    <name type="common">Tick</name>
    <dbReference type="NCBI Taxonomy" id="266040"/>
    <lineage>
        <taxon>Eukaryota</taxon>
        <taxon>Metazoa</taxon>
        <taxon>Ecdysozoa</taxon>
        <taxon>Arthropoda</taxon>
        <taxon>Chelicerata</taxon>
        <taxon>Arachnida</taxon>
        <taxon>Acari</taxon>
        <taxon>Parasitiformes</taxon>
        <taxon>Ixodida</taxon>
        <taxon>Ixodoidea</taxon>
        <taxon>Ixodidae</taxon>
        <taxon>Hyalomminae</taxon>
        <taxon>Hyalomma</taxon>
    </lineage>
</organism>
<accession>A0ACB7SK36</accession>
<protein>
    <submittedName>
        <fullName evidence="1">Uncharacterized protein</fullName>
    </submittedName>
</protein>
<comment type="caution">
    <text evidence="1">The sequence shown here is derived from an EMBL/GenBank/DDBJ whole genome shotgun (WGS) entry which is preliminary data.</text>
</comment>
<dbReference type="EMBL" id="CM023483">
    <property type="protein sequence ID" value="KAH6935078.1"/>
    <property type="molecule type" value="Genomic_DNA"/>
</dbReference>
<evidence type="ECO:0000313" key="1">
    <source>
        <dbReference type="EMBL" id="KAH6935078.1"/>
    </source>
</evidence>
<reference evidence="1" key="1">
    <citation type="submission" date="2020-05" db="EMBL/GenBank/DDBJ databases">
        <title>Large-scale comparative analyses of tick genomes elucidate their genetic diversity and vector capacities.</title>
        <authorList>
            <person name="Jia N."/>
            <person name="Wang J."/>
            <person name="Shi W."/>
            <person name="Du L."/>
            <person name="Sun Y."/>
            <person name="Zhan W."/>
            <person name="Jiang J."/>
            <person name="Wang Q."/>
            <person name="Zhang B."/>
            <person name="Ji P."/>
            <person name="Sakyi L.B."/>
            <person name="Cui X."/>
            <person name="Yuan T."/>
            <person name="Jiang B."/>
            <person name="Yang W."/>
            <person name="Lam T.T.-Y."/>
            <person name="Chang Q."/>
            <person name="Ding S."/>
            <person name="Wang X."/>
            <person name="Zhu J."/>
            <person name="Ruan X."/>
            <person name="Zhao L."/>
            <person name="Wei J."/>
            <person name="Que T."/>
            <person name="Du C."/>
            <person name="Cheng J."/>
            <person name="Dai P."/>
            <person name="Han X."/>
            <person name="Huang E."/>
            <person name="Gao Y."/>
            <person name="Liu J."/>
            <person name="Shao H."/>
            <person name="Ye R."/>
            <person name="Li L."/>
            <person name="Wei W."/>
            <person name="Wang X."/>
            <person name="Wang C."/>
            <person name="Yang T."/>
            <person name="Huo Q."/>
            <person name="Li W."/>
            <person name="Guo W."/>
            <person name="Chen H."/>
            <person name="Zhou L."/>
            <person name="Ni X."/>
            <person name="Tian J."/>
            <person name="Zhou Y."/>
            <person name="Sheng Y."/>
            <person name="Liu T."/>
            <person name="Pan Y."/>
            <person name="Xia L."/>
            <person name="Li J."/>
            <person name="Zhao F."/>
            <person name="Cao W."/>
        </authorList>
    </citation>
    <scope>NUCLEOTIDE SEQUENCE</scope>
    <source>
        <strain evidence="1">Hyas-2018</strain>
    </source>
</reference>
<dbReference type="Proteomes" id="UP000821845">
    <property type="component" value="Chromosome 3"/>
</dbReference>
<name>A0ACB7SK36_HYAAI</name>